<keyword evidence="4" id="KW-1185">Reference proteome</keyword>
<keyword evidence="3" id="KW-0255">Endonuclease</keyword>
<evidence type="ECO:0000313" key="3">
    <source>
        <dbReference type="EMBL" id="RYU12964.1"/>
    </source>
</evidence>
<dbReference type="AlphaFoldDB" id="A0A4Q5J3A9"/>
<keyword evidence="3" id="KW-0540">Nuclease</keyword>
<protein>
    <submittedName>
        <fullName evidence="3">HNH endonuclease</fullName>
    </submittedName>
</protein>
<sequence>MTALLDAPTSPAAAVAAARATLAGLAEVLWAATRPEDLLAVTEELQALRSAVAAVEARVAVEVEASEAAKTAGWVSPSDYLTHVAGARHGHGSRVLRTARGLCGDRTTTLLALQSGDVSPEHAEVIVGVIDRLPTSPSLRDEAERMLVDHAATLNASELRKVGDRLLEVLDPDGTARAEERALERLERSAHLGRFLTIADDGIGGVRLRGRGTVEDAAAIKSALHALAAPRPGTDPDCGESARDLRDHGARCWDALVETCLKAQETDGLLPDQHGAKPRVTVTIGLEDLREGLGAATLDTGDTVSVSAVRRMACDADVIPAVLGSAGEVLDVGRTQRLVTAAIWKALVLRDQHCRFPGCRRLPLACDAHHLVHWVDGGSTSLDNLVLLCRGHHTLLHATPWQVRLDPVTRRPAFHLRR</sequence>
<evidence type="ECO:0000259" key="2">
    <source>
        <dbReference type="SMART" id="SM00507"/>
    </source>
</evidence>
<keyword evidence="3" id="KW-0378">Hydrolase</keyword>
<dbReference type="EMBL" id="SDPU01000020">
    <property type="protein sequence ID" value="RYU12964.1"/>
    <property type="molecule type" value="Genomic_DNA"/>
</dbReference>
<feature type="domain" description="HNH nuclease" evidence="2">
    <location>
        <begin position="342"/>
        <end position="394"/>
    </location>
</feature>
<reference evidence="3 4" key="1">
    <citation type="submission" date="2019-01" db="EMBL/GenBank/DDBJ databases">
        <title>Nocardioides guangzhouensis sp. nov., an actinobacterium isolated from soil.</title>
        <authorList>
            <person name="Fu Y."/>
            <person name="Cai Y."/>
            <person name="Lin Z."/>
            <person name="Chen P."/>
        </authorList>
    </citation>
    <scope>NUCLEOTIDE SEQUENCE [LARGE SCALE GENOMIC DNA]</scope>
    <source>
        <strain evidence="3 4">NBRC 105384</strain>
    </source>
</reference>
<dbReference type="GO" id="GO:0003676">
    <property type="term" value="F:nucleic acid binding"/>
    <property type="evidence" value="ECO:0007669"/>
    <property type="project" value="InterPro"/>
</dbReference>
<dbReference type="SMART" id="SM00507">
    <property type="entry name" value="HNHc"/>
    <property type="match status" value="1"/>
</dbReference>
<evidence type="ECO:0000256" key="1">
    <source>
        <dbReference type="ARBA" id="ARBA00023450"/>
    </source>
</evidence>
<evidence type="ECO:0000313" key="4">
    <source>
        <dbReference type="Proteomes" id="UP000291189"/>
    </source>
</evidence>
<dbReference type="CDD" id="cd00085">
    <property type="entry name" value="HNHc"/>
    <property type="match status" value="1"/>
</dbReference>
<dbReference type="GO" id="GO:0004519">
    <property type="term" value="F:endonuclease activity"/>
    <property type="evidence" value="ECO:0007669"/>
    <property type="project" value="UniProtKB-KW"/>
</dbReference>
<comment type="caution">
    <text evidence="3">The sequence shown here is derived from an EMBL/GenBank/DDBJ whole genome shotgun (WGS) entry which is preliminary data.</text>
</comment>
<proteinExistence type="inferred from homology"/>
<dbReference type="Gene3D" id="1.10.30.50">
    <property type="match status" value="1"/>
</dbReference>
<dbReference type="InterPro" id="IPR002711">
    <property type="entry name" value="HNH"/>
</dbReference>
<dbReference type="Pfam" id="PF01844">
    <property type="entry name" value="HNH"/>
    <property type="match status" value="1"/>
</dbReference>
<accession>A0A4Q5J3A9</accession>
<dbReference type="OrthoDB" id="3634417at2"/>
<name>A0A4Q5J3A9_9ACTN</name>
<dbReference type="RefSeq" id="WP_129986783.1">
    <property type="nucleotide sequence ID" value="NZ_SDPU01000020.1"/>
</dbReference>
<dbReference type="InterPro" id="IPR003615">
    <property type="entry name" value="HNH_nuc"/>
</dbReference>
<organism evidence="3 4">
    <name type="scientific">Nocardioides iriomotensis</name>
    <dbReference type="NCBI Taxonomy" id="715784"/>
    <lineage>
        <taxon>Bacteria</taxon>
        <taxon>Bacillati</taxon>
        <taxon>Actinomycetota</taxon>
        <taxon>Actinomycetes</taxon>
        <taxon>Propionibacteriales</taxon>
        <taxon>Nocardioidaceae</taxon>
        <taxon>Nocardioides</taxon>
    </lineage>
</organism>
<dbReference type="GO" id="GO:0008270">
    <property type="term" value="F:zinc ion binding"/>
    <property type="evidence" value="ECO:0007669"/>
    <property type="project" value="InterPro"/>
</dbReference>
<comment type="similarity">
    <text evidence="1">Belongs to the Rv1128c/1148c/1588c/1702c/1945/3466 family.</text>
</comment>
<dbReference type="Proteomes" id="UP000291189">
    <property type="component" value="Unassembled WGS sequence"/>
</dbReference>
<gene>
    <name evidence="3" type="ORF">ETU37_08425</name>
</gene>
<dbReference type="InterPro" id="IPR003870">
    <property type="entry name" value="DUF222"/>
</dbReference>
<dbReference type="Pfam" id="PF02720">
    <property type="entry name" value="DUF222"/>
    <property type="match status" value="1"/>
</dbReference>